<dbReference type="PANTHER" id="PTHR14058:SF8">
    <property type="entry name" value="PROTEIN FE65 HOMOLOG"/>
    <property type="match status" value="1"/>
</dbReference>
<feature type="domain" description="WW" evidence="4">
    <location>
        <begin position="246"/>
        <end position="278"/>
    </location>
</feature>
<dbReference type="SUPFAM" id="SSF51045">
    <property type="entry name" value="WW domain"/>
    <property type="match status" value="1"/>
</dbReference>
<name>A0A1B6DD44_9HEMI</name>
<dbReference type="AlphaFoldDB" id="A0A1B6DD44"/>
<evidence type="ECO:0000256" key="1">
    <source>
        <dbReference type="ARBA" id="ARBA00022737"/>
    </source>
</evidence>
<dbReference type="InterPro" id="IPR039576">
    <property type="entry name" value="APBB1/2/3"/>
</dbReference>
<dbReference type="Pfam" id="PF00640">
    <property type="entry name" value="PID"/>
    <property type="match status" value="2"/>
</dbReference>
<evidence type="ECO:0000259" key="3">
    <source>
        <dbReference type="PROSITE" id="PS01179"/>
    </source>
</evidence>
<dbReference type="InterPro" id="IPR011993">
    <property type="entry name" value="PH-like_dom_sf"/>
</dbReference>
<dbReference type="SUPFAM" id="SSF50729">
    <property type="entry name" value="PH domain-like"/>
    <property type="match status" value="2"/>
</dbReference>
<dbReference type="EMBL" id="GEDC01013738">
    <property type="protein sequence ID" value="JAS23560.1"/>
    <property type="molecule type" value="Transcribed_RNA"/>
</dbReference>
<accession>A0A1B6DD44</accession>
<dbReference type="CDD" id="cd01272">
    <property type="entry name" value="PTB1_Fe65"/>
    <property type="match status" value="1"/>
</dbReference>
<dbReference type="PROSITE" id="PS50020">
    <property type="entry name" value="WW_DOMAIN_2"/>
    <property type="match status" value="1"/>
</dbReference>
<dbReference type="InterPro" id="IPR036020">
    <property type="entry name" value="WW_dom_sf"/>
</dbReference>
<dbReference type="FunFam" id="2.30.29.30:FF:000317">
    <property type="entry name" value="Amyloid beta A4 protein-binding family B member"/>
    <property type="match status" value="1"/>
</dbReference>
<dbReference type="Gene3D" id="2.30.29.30">
    <property type="entry name" value="Pleckstrin-homology domain (PH domain)/Phosphotyrosine-binding domain (PTB)"/>
    <property type="match status" value="2"/>
</dbReference>
<dbReference type="GO" id="GO:0005737">
    <property type="term" value="C:cytoplasm"/>
    <property type="evidence" value="ECO:0007669"/>
    <property type="project" value="TreeGrafter"/>
</dbReference>
<dbReference type="PROSITE" id="PS01179">
    <property type="entry name" value="PID"/>
    <property type="match status" value="2"/>
</dbReference>
<gene>
    <name evidence="5" type="ORF">g.26601</name>
</gene>
<evidence type="ECO:0000313" key="5">
    <source>
        <dbReference type="EMBL" id="JAS23560.1"/>
    </source>
</evidence>
<evidence type="ECO:0000259" key="4">
    <source>
        <dbReference type="PROSITE" id="PS50020"/>
    </source>
</evidence>
<feature type="region of interest" description="Disordered" evidence="2">
    <location>
        <begin position="217"/>
        <end position="246"/>
    </location>
</feature>
<dbReference type="InterPro" id="IPR001202">
    <property type="entry name" value="WW_dom"/>
</dbReference>
<dbReference type="InterPro" id="IPR006020">
    <property type="entry name" value="PTB/PI_dom"/>
</dbReference>
<dbReference type="PANTHER" id="PTHR14058">
    <property type="entry name" value="AMYLOID BETA A4 PRECURSOR PROTEIN-BINDING FAMILY B"/>
    <property type="match status" value="1"/>
</dbReference>
<feature type="domain" description="PID" evidence="3">
    <location>
        <begin position="551"/>
        <end position="675"/>
    </location>
</feature>
<evidence type="ECO:0008006" key="6">
    <source>
        <dbReference type="Google" id="ProtNLM"/>
    </source>
</evidence>
<dbReference type="Gene3D" id="2.20.70.10">
    <property type="match status" value="1"/>
</dbReference>
<dbReference type="CDD" id="cd01271">
    <property type="entry name" value="PTB2_Fe65"/>
    <property type="match status" value="1"/>
</dbReference>
<dbReference type="GO" id="GO:0001540">
    <property type="term" value="F:amyloid-beta binding"/>
    <property type="evidence" value="ECO:0007669"/>
    <property type="project" value="InterPro"/>
</dbReference>
<dbReference type="GO" id="GO:0005634">
    <property type="term" value="C:nucleus"/>
    <property type="evidence" value="ECO:0007669"/>
    <property type="project" value="TreeGrafter"/>
</dbReference>
<keyword evidence="1" id="KW-0677">Repeat</keyword>
<reference evidence="5" key="1">
    <citation type="submission" date="2015-12" db="EMBL/GenBank/DDBJ databases">
        <title>De novo transcriptome assembly of four potential Pierce s Disease insect vectors from Arizona vineyards.</title>
        <authorList>
            <person name="Tassone E.E."/>
        </authorList>
    </citation>
    <scope>NUCLEOTIDE SEQUENCE</scope>
</reference>
<dbReference type="GO" id="GO:0006355">
    <property type="term" value="P:regulation of DNA-templated transcription"/>
    <property type="evidence" value="ECO:0007669"/>
    <property type="project" value="TreeGrafter"/>
</dbReference>
<dbReference type="SMART" id="SM00462">
    <property type="entry name" value="PTB"/>
    <property type="match status" value="2"/>
</dbReference>
<organism evidence="5">
    <name type="scientific">Clastoptera arizonana</name>
    <name type="common">Arizona spittle bug</name>
    <dbReference type="NCBI Taxonomy" id="38151"/>
    <lineage>
        <taxon>Eukaryota</taxon>
        <taxon>Metazoa</taxon>
        <taxon>Ecdysozoa</taxon>
        <taxon>Arthropoda</taxon>
        <taxon>Hexapoda</taxon>
        <taxon>Insecta</taxon>
        <taxon>Pterygota</taxon>
        <taxon>Neoptera</taxon>
        <taxon>Paraneoptera</taxon>
        <taxon>Hemiptera</taxon>
        <taxon>Auchenorrhyncha</taxon>
        <taxon>Cercopoidea</taxon>
        <taxon>Clastopteridae</taxon>
        <taxon>Clastoptera</taxon>
    </lineage>
</organism>
<dbReference type="FunFam" id="2.30.29.30:FF:000034">
    <property type="entry name" value="amyloid beta A4 precursor protein-binding family B member 2"/>
    <property type="match status" value="1"/>
</dbReference>
<dbReference type="CDD" id="cd00201">
    <property type="entry name" value="WW"/>
    <property type="match status" value="1"/>
</dbReference>
<proteinExistence type="predicted"/>
<sequence>MLCGELARTPLSLQLHNNIFSTFPRSPYFALLASMAALAVPVDDEDIYLENGRLSYENPNYHLDPSRIDDALNSNTDVEPLYQELLYQKLESVCNLTGNSGATTGQAGRRGYAHLDIGSMGVDVTTGPVTNLDTDNHPLRSTTTALDNSINVNLNRGGGGMGRRPLDLTASLRPTKPDLIDTMENKLCDNNSYDSQRQTIPHITGQLNNDLYAVPVKHRSPSVSPDKVSPSPPPLAPLVPLSPNEDDIPAGWEKHEDNDGPYYWHIKSGTIQRDPPQSILNGKNEPKTPLMKEAENALNTYQQTGVISLVTRSNTSSALEDLDTKKKDERKEELAFKRRSYPARPEPEYKDRPIRFAVRSLGWVEIAEEDLTPERSSKAVNKCIVDLSLGRNDFIDNVGRWGDGKDLFMDLDEGALKLIDPENLTVLNTQPIHTIRVWGVGRDNGRERDFAYVARDRTTRKHMCHVFRCDIPARTIANTLRDICKKIMIERSLQQNLAKPIDLNGTGINRTGLATRPTNLPTENRRFHHRNGQTLVTQSFPTPMEEPKKVLRAEYLGSMQVARASGMDVLNDAIDQMISTVPMDQWRPVNVAVAPSMITILQADEDLKSLAECRVRYLSFLGIGQNVKQCAFIMHTSQDLFVAHVFHCEPSSGALCKTIEAACKLRYQKCLDAHPGRPALNGVNTPGKGFGATIKSLVGTLTGRKVKSSES</sequence>
<protein>
    <recommendedName>
        <fullName evidence="6">PID domain-containing protein</fullName>
    </recommendedName>
</protein>
<evidence type="ECO:0000256" key="2">
    <source>
        <dbReference type="SAM" id="MobiDB-lite"/>
    </source>
</evidence>
<feature type="domain" description="PID" evidence="3">
    <location>
        <begin position="354"/>
        <end position="484"/>
    </location>
</feature>